<organism evidence="2 3">
    <name type="scientific">Haloplanus rallus</name>
    <dbReference type="NCBI Taxonomy" id="1816183"/>
    <lineage>
        <taxon>Archaea</taxon>
        <taxon>Methanobacteriati</taxon>
        <taxon>Methanobacteriota</taxon>
        <taxon>Stenosarchaea group</taxon>
        <taxon>Halobacteria</taxon>
        <taxon>Halobacteriales</taxon>
        <taxon>Haloferacaceae</taxon>
        <taxon>Haloplanus</taxon>
    </lineage>
</organism>
<dbReference type="Proteomes" id="UP000428325">
    <property type="component" value="Chromosome"/>
</dbReference>
<protein>
    <submittedName>
        <fullName evidence="2">Uncharacterized protein</fullName>
    </submittedName>
</protein>
<dbReference type="OrthoDB" id="204348at2157"/>
<evidence type="ECO:0000313" key="3">
    <source>
        <dbReference type="Proteomes" id="UP000428325"/>
    </source>
</evidence>
<dbReference type="InterPro" id="IPR043821">
    <property type="entry name" value="DUF5799"/>
</dbReference>
<feature type="region of interest" description="Disordered" evidence="1">
    <location>
        <begin position="71"/>
        <end position="95"/>
    </location>
</feature>
<gene>
    <name evidence="2" type="ORF">EI982_01530</name>
</gene>
<reference evidence="2 3" key="1">
    <citation type="submission" date="2018-12" db="EMBL/GenBank/DDBJ databases">
        <title>Complete genome sequence of Haloplanus rallus MBLA0036.</title>
        <authorList>
            <person name="Nam Y.-d."/>
            <person name="Kang J."/>
            <person name="Chung W.-H."/>
            <person name="Park Y.S."/>
        </authorList>
    </citation>
    <scope>NUCLEOTIDE SEQUENCE [LARGE SCALE GENOMIC DNA]</scope>
    <source>
        <strain evidence="2 3">MBLA0036</strain>
    </source>
</reference>
<feature type="compositionally biased region" description="Gly residues" evidence="1">
    <location>
        <begin position="74"/>
        <end position="83"/>
    </location>
</feature>
<evidence type="ECO:0000313" key="2">
    <source>
        <dbReference type="EMBL" id="QGX93566.1"/>
    </source>
</evidence>
<dbReference type="EMBL" id="CP034345">
    <property type="protein sequence ID" value="QGX93566.1"/>
    <property type="molecule type" value="Genomic_DNA"/>
</dbReference>
<accession>A0A6B9F094</accession>
<name>A0A6B9F094_9EURY</name>
<sequence length="146" mass="16062">MSNWTDRIVSDRMAVDREFSDRVRASEFSNQEWGLIMTAVEFEIEHPDDPERARIVPDTENLPQMMPELEKVGQGAGPAGGTPQGDSGTGVLDAVRGALGLGDDDEEERLDAAERLVGEYAAELQARLEDHGKWTEVREAYSDGTA</sequence>
<dbReference type="RefSeq" id="WP_157687808.1">
    <property type="nucleotide sequence ID" value="NZ_CP034345.1"/>
</dbReference>
<dbReference type="Pfam" id="PF19113">
    <property type="entry name" value="DUF5799"/>
    <property type="match status" value="1"/>
</dbReference>
<dbReference type="KEGG" id="hra:EI982_01530"/>
<dbReference type="AlphaFoldDB" id="A0A6B9F094"/>
<keyword evidence="3" id="KW-1185">Reference proteome</keyword>
<proteinExistence type="predicted"/>
<evidence type="ECO:0000256" key="1">
    <source>
        <dbReference type="SAM" id="MobiDB-lite"/>
    </source>
</evidence>
<dbReference type="GeneID" id="43368182"/>